<proteinExistence type="predicted"/>
<protein>
    <submittedName>
        <fullName evidence="1">Uncharacterized protein</fullName>
    </submittedName>
</protein>
<accession>A0A087ULL1</accession>
<reference evidence="1 2" key="1">
    <citation type="submission" date="2013-11" db="EMBL/GenBank/DDBJ databases">
        <title>Genome sequencing of Stegodyphus mimosarum.</title>
        <authorList>
            <person name="Bechsgaard J."/>
        </authorList>
    </citation>
    <scope>NUCLEOTIDE SEQUENCE [LARGE SCALE GENOMIC DNA]</scope>
</reference>
<organism evidence="1 2">
    <name type="scientific">Stegodyphus mimosarum</name>
    <name type="common">African social velvet spider</name>
    <dbReference type="NCBI Taxonomy" id="407821"/>
    <lineage>
        <taxon>Eukaryota</taxon>
        <taxon>Metazoa</taxon>
        <taxon>Ecdysozoa</taxon>
        <taxon>Arthropoda</taxon>
        <taxon>Chelicerata</taxon>
        <taxon>Arachnida</taxon>
        <taxon>Araneae</taxon>
        <taxon>Araneomorphae</taxon>
        <taxon>Entelegynae</taxon>
        <taxon>Eresoidea</taxon>
        <taxon>Eresidae</taxon>
        <taxon>Stegodyphus</taxon>
    </lineage>
</organism>
<name>A0A087ULL1_STEMI</name>
<evidence type="ECO:0000313" key="1">
    <source>
        <dbReference type="EMBL" id="KFM78250.1"/>
    </source>
</evidence>
<dbReference type="EMBL" id="KK120421">
    <property type="protein sequence ID" value="KFM78250.1"/>
    <property type="molecule type" value="Genomic_DNA"/>
</dbReference>
<dbReference type="AlphaFoldDB" id="A0A087ULL1"/>
<dbReference type="OrthoDB" id="6431956at2759"/>
<feature type="non-terminal residue" evidence="1">
    <location>
        <position position="124"/>
    </location>
</feature>
<keyword evidence="2" id="KW-1185">Reference proteome</keyword>
<dbReference type="Proteomes" id="UP000054359">
    <property type="component" value="Unassembled WGS sequence"/>
</dbReference>
<sequence>MMCWIFSNESERTICYPSLKIFIEAQSVQCVQKCFVHDSCSVSFDDRSVKEVNSKTNFTIIVNLVNIPNFAERNIKSYAVLSWYVGSSSELNNEILLPEEEKRLMQSQLPLTINLSTDILNCGQ</sequence>
<evidence type="ECO:0000313" key="2">
    <source>
        <dbReference type="Proteomes" id="UP000054359"/>
    </source>
</evidence>
<gene>
    <name evidence="1" type="ORF">X975_09713</name>
</gene>